<evidence type="ECO:0000256" key="6">
    <source>
        <dbReference type="ARBA" id="ARBA00022842"/>
    </source>
</evidence>
<proteinExistence type="inferred from homology"/>
<reference evidence="8 9" key="1">
    <citation type="submission" date="2019-08" db="EMBL/GenBank/DDBJ databases">
        <title>Comparative genome analysis confer to the adaptation heavy metal polluted environment.</title>
        <authorList>
            <person name="Li Y."/>
        </authorList>
    </citation>
    <scope>NUCLEOTIDE SEQUENCE [LARGE SCALE GENOMIC DNA]</scope>
    <source>
        <strain evidence="8 9">P2</strain>
    </source>
</reference>
<comment type="similarity">
    <text evidence="2">Belongs to the KdsC family.</text>
</comment>
<dbReference type="InterPro" id="IPR010023">
    <property type="entry name" value="KdsC_fam"/>
</dbReference>
<evidence type="ECO:0000256" key="3">
    <source>
        <dbReference type="ARBA" id="ARBA00011881"/>
    </source>
</evidence>
<dbReference type="InterPro" id="IPR023214">
    <property type="entry name" value="HAD_sf"/>
</dbReference>
<evidence type="ECO:0000256" key="4">
    <source>
        <dbReference type="ARBA" id="ARBA00022723"/>
    </source>
</evidence>
<dbReference type="InterPro" id="IPR013785">
    <property type="entry name" value="Aldolase_TIM"/>
</dbReference>
<evidence type="ECO:0000259" key="7">
    <source>
        <dbReference type="Pfam" id="PF03102"/>
    </source>
</evidence>
<dbReference type="GO" id="GO:0046872">
    <property type="term" value="F:metal ion binding"/>
    <property type="evidence" value="ECO:0007669"/>
    <property type="project" value="UniProtKB-KW"/>
</dbReference>
<dbReference type="Gene3D" id="3.40.50.1000">
    <property type="entry name" value="HAD superfamily/HAD-like"/>
    <property type="match status" value="1"/>
</dbReference>
<dbReference type="InterPro" id="IPR013132">
    <property type="entry name" value="PseI/NeuA/B-like_N"/>
</dbReference>
<organism evidence="8 9">
    <name type="scientific">Mucilaginibacter rubeus</name>
    <dbReference type="NCBI Taxonomy" id="2027860"/>
    <lineage>
        <taxon>Bacteria</taxon>
        <taxon>Pseudomonadati</taxon>
        <taxon>Bacteroidota</taxon>
        <taxon>Sphingobacteriia</taxon>
        <taxon>Sphingobacteriales</taxon>
        <taxon>Sphingobacteriaceae</taxon>
        <taxon>Mucilaginibacter</taxon>
    </lineage>
</organism>
<gene>
    <name evidence="8" type="ORF">DIU31_006580</name>
</gene>
<dbReference type="GO" id="GO:0016788">
    <property type="term" value="F:hydrolase activity, acting on ester bonds"/>
    <property type="evidence" value="ECO:0007669"/>
    <property type="project" value="InterPro"/>
</dbReference>
<dbReference type="InterPro" id="IPR036412">
    <property type="entry name" value="HAD-like_sf"/>
</dbReference>
<dbReference type="GO" id="GO:0016051">
    <property type="term" value="P:carbohydrate biosynthetic process"/>
    <property type="evidence" value="ECO:0007669"/>
    <property type="project" value="InterPro"/>
</dbReference>
<dbReference type="RefSeq" id="WP_112654396.1">
    <property type="nucleotide sequence ID" value="NZ_CP043451.1"/>
</dbReference>
<dbReference type="AlphaFoldDB" id="A0AAE6JCK7"/>
<dbReference type="SFLD" id="SFLDG01138">
    <property type="entry name" value="C1.6.2:_Deoxy-d-mannose-octulo"/>
    <property type="match status" value="1"/>
</dbReference>
<dbReference type="Gene3D" id="3.20.20.70">
    <property type="entry name" value="Aldolase class I"/>
    <property type="match status" value="1"/>
</dbReference>
<evidence type="ECO:0000256" key="1">
    <source>
        <dbReference type="ARBA" id="ARBA00001946"/>
    </source>
</evidence>
<accession>A0AAE6JCK7</accession>
<dbReference type="Proteomes" id="UP000250557">
    <property type="component" value="Chromosome"/>
</dbReference>
<dbReference type="PANTHER" id="PTHR42966:SF3">
    <property type="entry name" value="BLR5971 PROTEIN"/>
    <property type="match status" value="1"/>
</dbReference>
<evidence type="ECO:0000256" key="2">
    <source>
        <dbReference type="ARBA" id="ARBA00005893"/>
    </source>
</evidence>
<dbReference type="PANTHER" id="PTHR42966">
    <property type="entry name" value="N-ACETYLNEURAMINATE SYNTHASE"/>
    <property type="match status" value="1"/>
</dbReference>
<keyword evidence="5 8" id="KW-0378">Hydrolase</keyword>
<comment type="cofactor">
    <cofactor evidence="1">
        <name>Mg(2+)</name>
        <dbReference type="ChEBI" id="CHEBI:18420"/>
    </cofactor>
</comment>
<dbReference type="FunFam" id="3.40.50.1000:FF:000029">
    <property type="entry name" value="3-deoxy-D-manno-octulosonate 8-phosphate phosphatase KdsC"/>
    <property type="match status" value="1"/>
</dbReference>
<dbReference type="GO" id="GO:0047444">
    <property type="term" value="F:N-acylneuraminate-9-phosphate synthase activity"/>
    <property type="evidence" value="ECO:0007669"/>
    <property type="project" value="TreeGrafter"/>
</dbReference>
<dbReference type="SFLD" id="SFLDS00003">
    <property type="entry name" value="Haloacid_Dehalogenase"/>
    <property type="match status" value="1"/>
</dbReference>
<feature type="domain" description="PseI/NeuA/B-like" evidence="7">
    <location>
        <begin position="211"/>
        <end position="451"/>
    </location>
</feature>
<keyword evidence="6" id="KW-0460">Magnesium</keyword>
<evidence type="ECO:0000313" key="9">
    <source>
        <dbReference type="Proteomes" id="UP000250557"/>
    </source>
</evidence>
<protein>
    <submittedName>
        <fullName evidence="8">HAD hydrolase family protein</fullName>
    </submittedName>
</protein>
<dbReference type="Pfam" id="PF03102">
    <property type="entry name" value="NeuB"/>
    <property type="match status" value="1"/>
</dbReference>
<dbReference type="SFLD" id="SFLDG01136">
    <property type="entry name" value="C1.6:_Phosphoserine_Phosphatas"/>
    <property type="match status" value="1"/>
</dbReference>
<keyword evidence="4" id="KW-0479">Metal-binding</keyword>
<evidence type="ECO:0000313" key="8">
    <source>
        <dbReference type="EMBL" id="QEM03204.1"/>
    </source>
</evidence>
<dbReference type="Pfam" id="PF08282">
    <property type="entry name" value="Hydrolase_3"/>
    <property type="match status" value="1"/>
</dbReference>
<evidence type="ECO:0000256" key="5">
    <source>
        <dbReference type="ARBA" id="ARBA00022801"/>
    </source>
</evidence>
<sequence>MNEILKQKAAGIKLLLTDNDGVLTDAGVYYNHDGELLKKFSMRDGMGVERLRKFADVNTGIITGENSPSLIKRAEKLHITELHLGTKDKVAAFKEICSRLELQPTEVAFIGDDYNDLEVMKLAGLTASPADALPHVKAQVDFVSSLNGGDGCFREFAELIIEAKNDKYLAGKRNGTITLQNGRVIGKGQPSYIIAEIGINHNGSLEICKKLIDEAVAAKADAVKFQKRTPEICVPRDQWEIMRDTPWGRITYIDYKRKTEFGIAEYATIDQYCKKVGIDWFVSAWDAPSVDFMEQFDTILYKLASASLTDFALIQRILETGKPLMLSTGMSTMKEIETTMDYINAFDENYPLFIAHSTSAYPCPPHELNLKMIQTLENKYPGIPIGYSGHETGLATTVGAVAMGATFVERHFTLDRAMWGSDHAASVEPQGLQRLVRDIRDVETAAGDGEKRVYESELAPMKRLRVNISDEYKEKPSVKS</sequence>
<name>A0AAE6JCK7_9SPHI</name>
<dbReference type="InterPro" id="IPR051690">
    <property type="entry name" value="PseI-like"/>
</dbReference>
<comment type="subunit">
    <text evidence="3">Homotetramer.</text>
</comment>
<dbReference type="SUPFAM" id="SSF51569">
    <property type="entry name" value="Aldolase"/>
    <property type="match status" value="1"/>
</dbReference>
<dbReference type="CDD" id="cd01630">
    <property type="entry name" value="HAD_KDO-like"/>
    <property type="match status" value="1"/>
</dbReference>
<dbReference type="EMBL" id="CP043451">
    <property type="protein sequence ID" value="QEM03204.1"/>
    <property type="molecule type" value="Genomic_DNA"/>
</dbReference>
<dbReference type="NCBIfam" id="TIGR01670">
    <property type="entry name" value="KdsC-phosphatas"/>
    <property type="match status" value="1"/>
</dbReference>
<dbReference type="SUPFAM" id="SSF56784">
    <property type="entry name" value="HAD-like"/>
    <property type="match status" value="1"/>
</dbReference>